<dbReference type="Pfam" id="PF00857">
    <property type="entry name" value="Isochorismatase"/>
    <property type="match status" value="1"/>
</dbReference>
<dbReference type="RefSeq" id="WP_039610326.1">
    <property type="nucleotide sequence ID" value="NZ_JWIC01000007.1"/>
</dbReference>
<dbReference type="OrthoDB" id="9796958at2"/>
<dbReference type="SUPFAM" id="SSF52499">
    <property type="entry name" value="Isochorismatase-like hydrolases"/>
    <property type="match status" value="1"/>
</dbReference>
<feature type="domain" description="Isochorismatase-like" evidence="1">
    <location>
        <begin position="9"/>
        <end position="154"/>
    </location>
</feature>
<dbReference type="EMBL" id="JWIC01000007">
    <property type="protein sequence ID" value="KID55750.1"/>
    <property type="molecule type" value="Genomic_DNA"/>
</dbReference>
<dbReference type="Gene3D" id="3.40.50.850">
    <property type="entry name" value="Isochorismatase-like"/>
    <property type="match status" value="1"/>
</dbReference>
<evidence type="ECO:0000313" key="2">
    <source>
        <dbReference type="EMBL" id="KID55750.1"/>
    </source>
</evidence>
<gene>
    <name evidence="2" type="ORF">JF50_15420</name>
</gene>
<evidence type="ECO:0000259" key="1">
    <source>
        <dbReference type="Pfam" id="PF00857"/>
    </source>
</evidence>
<proteinExistence type="predicted"/>
<dbReference type="AlphaFoldDB" id="A0A0C1Q8D8"/>
<name>A0A0C1Q8D8_9GAMM</name>
<dbReference type="Proteomes" id="UP000031327">
    <property type="component" value="Unassembled WGS sequence"/>
</dbReference>
<dbReference type="InterPro" id="IPR000868">
    <property type="entry name" value="Isochorismatase-like_dom"/>
</dbReference>
<dbReference type="InterPro" id="IPR050993">
    <property type="entry name" value="Isochorismatase_domain"/>
</dbReference>
<comment type="caution">
    <text evidence="2">The sequence shown here is derived from an EMBL/GenBank/DDBJ whole genome shotgun (WGS) entry which is preliminary data.</text>
</comment>
<sequence>MDHTDAYQILVVDIQKSFQPHIAQYSDVVATTQKLLHAAELLSHEVLLFEQYPKGLGHTDDLLTAFNICRFEKTTFSALNDPSSNSAVNLNTTTIKVIVGLEAHVCVYQTARDLLRLRQPVIVVADAIASRNPQHKTWAIEQLRYDGAVIMSLESVLFDMLKDAKHPHFKAISKLIR</sequence>
<accession>A0A0C1Q8D8</accession>
<reference evidence="2 3" key="1">
    <citation type="submission" date="2014-12" db="EMBL/GenBank/DDBJ databases">
        <title>Draft Genome Sequence of Pseudoalteromonas luteoviolacea HI1.</title>
        <authorList>
            <person name="Asahina A.Y."/>
            <person name="Hadfield M.G."/>
        </authorList>
    </citation>
    <scope>NUCLEOTIDE SEQUENCE [LARGE SCALE GENOMIC DNA]</scope>
    <source>
        <strain evidence="2 3">HI1</strain>
    </source>
</reference>
<protein>
    <recommendedName>
        <fullName evidence="1">Isochorismatase-like domain-containing protein</fullName>
    </recommendedName>
</protein>
<dbReference type="PANTHER" id="PTHR14119">
    <property type="entry name" value="HYDROLASE"/>
    <property type="match status" value="1"/>
</dbReference>
<dbReference type="InterPro" id="IPR036380">
    <property type="entry name" value="Isochorismatase-like_sf"/>
</dbReference>
<evidence type="ECO:0000313" key="3">
    <source>
        <dbReference type="Proteomes" id="UP000031327"/>
    </source>
</evidence>
<dbReference type="PANTHER" id="PTHR14119:SF3">
    <property type="entry name" value="ISOCHORISMATASE DOMAIN-CONTAINING PROTEIN 2"/>
    <property type="match status" value="1"/>
</dbReference>
<organism evidence="2 3">
    <name type="scientific">Pseudoalteromonas luteoviolacea</name>
    <dbReference type="NCBI Taxonomy" id="43657"/>
    <lineage>
        <taxon>Bacteria</taxon>
        <taxon>Pseudomonadati</taxon>
        <taxon>Pseudomonadota</taxon>
        <taxon>Gammaproteobacteria</taxon>
        <taxon>Alteromonadales</taxon>
        <taxon>Pseudoalteromonadaceae</taxon>
        <taxon>Pseudoalteromonas</taxon>
    </lineage>
</organism>